<dbReference type="EMBL" id="BMPP01000001">
    <property type="protein sequence ID" value="GGK11666.1"/>
    <property type="molecule type" value="Genomic_DNA"/>
</dbReference>
<evidence type="ECO:0000313" key="2">
    <source>
        <dbReference type="Proteomes" id="UP000647587"/>
    </source>
</evidence>
<gene>
    <name evidence="1" type="ORF">GCM10008955_01140</name>
</gene>
<reference evidence="2" key="1">
    <citation type="journal article" date="2019" name="Int. J. Syst. Evol. Microbiol.">
        <title>The Global Catalogue of Microorganisms (GCM) 10K type strain sequencing project: providing services to taxonomists for standard genome sequencing and annotation.</title>
        <authorList>
            <consortium name="The Broad Institute Genomics Platform"/>
            <consortium name="The Broad Institute Genome Sequencing Center for Infectious Disease"/>
            <person name="Wu L."/>
            <person name="Ma J."/>
        </authorList>
    </citation>
    <scope>NUCLEOTIDE SEQUENCE [LARGE SCALE GENOMIC DNA]</scope>
    <source>
        <strain evidence="2">JCM 30331</strain>
    </source>
</reference>
<dbReference type="Proteomes" id="UP000647587">
    <property type="component" value="Unassembled WGS sequence"/>
</dbReference>
<name>A0ABQ2EHL8_9DEIO</name>
<evidence type="ECO:0008006" key="3">
    <source>
        <dbReference type="Google" id="ProtNLM"/>
    </source>
</evidence>
<proteinExistence type="predicted"/>
<accession>A0ABQ2EHL8</accession>
<keyword evidence="2" id="KW-1185">Reference proteome</keyword>
<sequence>MKVNNVEYAGQHNTGLTFTFDAGAVKGDAVTQTAAGAAGRGAADAPLLGKLVTSETDGKGTVFTRGVIVVPWTGAAVFGLQKVGVDSTGKAKVSVGGKEVQVLAVDATAGLAAIDLG</sequence>
<evidence type="ECO:0000313" key="1">
    <source>
        <dbReference type="EMBL" id="GGK11666.1"/>
    </source>
</evidence>
<comment type="caution">
    <text evidence="1">The sequence shown here is derived from an EMBL/GenBank/DDBJ whole genome shotgun (WGS) entry which is preliminary data.</text>
</comment>
<organism evidence="1 2">
    <name type="scientific">Deinococcus malanensis</name>
    <dbReference type="NCBI Taxonomy" id="1706855"/>
    <lineage>
        <taxon>Bacteria</taxon>
        <taxon>Thermotogati</taxon>
        <taxon>Deinococcota</taxon>
        <taxon>Deinococci</taxon>
        <taxon>Deinococcales</taxon>
        <taxon>Deinococcaceae</taxon>
        <taxon>Deinococcus</taxon>
    </lineage>
</organism>
<protein>
    <recommendedName>
        <fullName evidence="3">Head decoration protein</fullName>
    </recommendedName>
</protein>
<dbReference type="RefSeq" id="WP_189003545.1">
    <property type="nucleotide sequence ID" value="NZ_BMPP01000001.1"/>
</dbReference>